<evidence type="ECO:0000313" key="1">
    <source>
        <dbReference type="EMBL" id="KAF2704130.1"/>
    </source>
</evidence>
<gene>
    <name evidence="1" type="ORF">K504DRAFT_462720</name>
</gene>
<sequence>MAPFAPHSENIDPWLTSPSMIGLQCGIDGNTTTLYVPEGLLRQYSSYCDSLLRHADTVDGNFTKVIRLPHEAHIVQLYVQSLYTDHVLPRTAWFPDVNDGGTDAALAMAHLLVLAEFLQDIQTKKTILTAMLQDMCPDLCGKRKIPSDLVVSILFEGTEVGSSIRKFFVDAVARFGTVDWFEDTERDGSPPKQFLLQLAREMVRVRDDACMEPMVAAEYVAF</sequence>
<evidence type="ECO:0008006" key="3">
    <source>
        <dbReference type="Google" id="ProtNLM"/>
    </source>
</evidence>
<proteinExistence type="predicted"/>
<organism evidence="1 2">
    <name type="scientific">Pleomassaria siparia CBS 279.74</name>
    <dbReference type="NCBI Taxonomy" id="1314801"/>
    <lineage>
        <taxon>Eukaryota</taxon>
        <taxon>Fungi</taxon>
        <taxon>Dikarya</taxon>
        <taxon>Ascomycota</taxon>
        <taxon>Pezizomycotina</taxon>
        <taxon>Dothideomycetes</taxon>
        <taxon>Pleosporomycetidae</taxon>
        <taxon>Pleosporales</taxon>
        <taxon>Pleomassariaceae</taxon>
        <taxon>Pleomassaria</taxon>
    </lineage>
</organism>
<dbReference type="Proteomes" id="UP000799428">
    <property type="component" value="Unassembled WGS sequence"/>
</dbReference>
<evidence type="ECO:0000313" key="2">
    <source>
        <dbReference type="Proteomes" id="UP000799428"/>
    </source>
</evidence>
<accession>A0A6G1JUF0</accession>
<name>A0A6G1JUF0_9PLEO</name>
<keyword evidence="2" id="KW-1185">Reference proteome</keyword>
<dbReference type="EMBL" id="MU005783">
    <property type="protein sequence ID" value="KAF2704130.1"/>
    <property type="molecule type" value="Genomic_DNA"/>
</dbReference>
<dbReference type="AlphaFoldDB" id="A0A6G1JUF0"/>
<protein>
    <recommendedName>
        <fullName evidence="3">BTB domain-containing protein</fullName>
    </recommendedName>
</protein>
<reference evidence="1" key="1">
    <citation type="journal article" date="2020" name="Stud. Mycol.">
        <title>101 Dothideomycetes genomes: a test case for predicting lifestyles and emergence of pathogens.</title>
        <authorList>
            <person name="Haridas S."/>
            <person name="Albert R."/>
            <person name="Binder M."/>
            <person name="Bloem J."/>
            <person name="Labutti K."/>
            <person name="Salamov A."/>
            <person name="Andreopoulos B."/>
            <person name="Baker S."/>
            <person name="Barry K."/>
            <person name="Bills G."/>
            <person name="Bluhm B."/>
            <person name="Cannon C."/>
            <person name="Castanera R."/>
            <person name="Culley D."/>
            <person name="Daum C."/>
            <person name="Ezra D."/>
            <person name="Gonzalez J."/>
            <person name="Henrissat B."/>
            <person name="Kuo A."/>
            <person name="Liang C."/>
            <person name="Lipzen A."/>
            <person name="Lutzoni F."/>
            <person name="Magnuson J."/>
            <person name="Mondo S."/>
            <person name="Nolan M."/>
            <person name="Ohm R."/>
            <person name="Pangilinan J."/>
            <person name="Park H.-J."/>
            <person name="Ramirez L."/>
            <person name="Alfaro M."/>
            <person name="Sun H."/>
            <person name="Tritt A."/>
            <person name="Yoshinaga Y."/>
            <person name="Zwiers L.-H."/>
            <person name="Turgeon B."/>
            <person name="Goodwin S."/>
            <person name="Spatafora J."/>
            <person name="Crous P."/>
            <person name="Grigoriev I."/>
        </authorList>
    </citation>
    <scope>NUCLEOTIDE SEQUENCE</scope>
    <source>
        <strain evidence="1">CBS 279.74</strain>
    </source>
</reference>